<dbReference type="InterPro" id="IPR032157">
    <property type="entry name" value="PAC4"/>
</dbReference>
<dbReference type="eggNOG" id="ENOG502S31R">
    <property type="taxonomic scope" value="Eukaryota"/>
</dbReference>
<evidence type="ECO:0008006" key="3">
    <source>
        <dbReference type="Google" id="ProtNLM"/>
    </source>
</evidence>
<protein>
    <recommendedName>
        <fullName evidence="3">Proteasome assembly chaperone 4</fullName>
    </recommendedName>
</protein>
<reference evidence="1" key="2">
    <citation type="submission" date="2025-08" db="UniProtKB">
        <authorList>
            <consortium name="Ensembl"/>
        </authorList>
    </citation>
    <scope>IDENTIFICATION</scope>
    <source>
        <strain evidence="1">Isolate ISIS603380</strain>
    </source>
</reference>
<dbReference type="STRING" id="9785.ENSLAFP00000027587"/>
<keyword evidence="2" id="KW-1185">Reference proteome</keyword>
<proteinExistence type="predicted"/>
<dbReference type="PANTHER" id="PTHR33559:SF1">
    <property type="entry name" value="PROTEASOME ASSEMBLY CHAPERONE 4"/>
    <property type="match status" value="1"/>
</dbReference>
<sequence>ARKTNKQVFVSYNLQNTDSSFSLLVENRIKEEMDAFPEKF</sequence>
<evidence type="ECO:0000313" key="1">
    <source>
        <dbReference type="Ensembl" id="ENSLAFP00000027587.1"/>
    </source>
</evidence>
<reference evidence="1" key="3">
    <citation type="submission" date="2025-09" db="UniProtKB">
        <authorList>
            <consortium name="Ensembl"/>
        </authorList>
    </citation>
    <scope>IDENTIFICATION</scope>
    <source>
        <strain evidence="1">Isolate ISIS603380</strain>
    </source>
</reference>
<dbReference type="InParanoid" id="G3UIC9"/>
<dbReference type="Proteomes" id="UP000007646">
    <property type="component" value="Unassembled WGS sequence"/>
</dbReference>
<dbReference type="PANTHER" id="PTHR33559">
    <property type="entry name" value="PROTEASOME ASSEMBLY CHAPERONE 4"/>
    <property type="match status" value="1"/>
</dbReference>
<dbReference type="GO" id="GO:0043248">
    <property type="term" value="P:proteasome assembly"/>
    <property type="evidence" value="ECO:0007669"/>
    <property type="project" value="InterPro"/>
</dbReference>
<name>G3UIC9_LOXAF</name>
<accession>G3UIC9</accession>
<dbReference type="GeneTree" id="ENSGT00940000167514"/>
<organism evidence="1 2">
    <name type="scientific">Loxodonta africana</name>
    <name type="common">African elephant</name>
    <dbReference type="NCBI Taxonomy" id="9785"/>
    <lineage>
        <taxon>Eukaryota</taxon>
        <taxon>Metazoa</taxon>
        <taxon>Chordata</taxon>
        <taxon>Craniata</taxon>
        <taxon>Vertebrata</taxon>
        <taxon>Euteleostomi</taxon>
        <taxon>Mammalia</taxon>
        <taxon>Eutheria</taxon>
        <taxon>Afrotheria</taxon>
        <taxon>Proboscidea</taxon>
        <taxon>Elephantidae</taxon>
        <taxon>Loxodonta</taxon>
    </lineage>
</organism>
<reference evidence="1 2" key="1">
    <citation type="submission" date="2009-06" db="EMBL/GenBank/DDBJ databases">
        <title>The Genome Sequence of Loxodonta africana (African elephant).</title>
        <authorList>
            <person name="Di Palma F."/>
            <person name="Heiman D."/>
            <person name="Young S."/>
            <person name="Johnson J."/>
            <person name="Lander E.S."/>
            <person name="Lindblad-Toh K."/>
        </authorList>
    </citation>
    <scope>NUCLEOTIDE SEQUENCE [LARGE SCALE GENOMIC DNA]</scope>
    <source>
        <strain evidence="1 2">Isolate ISIS603380</strain>
    </source>
</reference>
<dbReference type="HOGENOM" id="CLU_214115_0_0_1"/>
<evidence type="ECO:0000313" key="2">
    <source>
        <dbReference type="Proteomes" id="UP000007646"/>
    </source>
</evidence>
<dbReference type="Ensembl" id="ENSLAFT00000027911.1">
    <property type="protein sequence ID" value="ENSLAFP00000027587.1"/>
    <property type="gene ID" value="ENSLAFG00000032203.1"/>
</dbReference>
<dbReference type="AlphaFoldDB" id="G3UIC9"/>